<dbReference type="PANTHER" id="PTHR43327">
    <property type="entry name" value="STOMATIN-LIKE PROTEIN 2, MITOCHONDRIAL"/>
    <property type="match status" value="1"/>
</dbReference>
<protein>
    <submittedName>
        <fullName evidence="8">Protease modulator HflK</fullName>
    </submittedName>
</protein>
<reference evidence="8 9" key="1">
    <citation type="submission" date="2019-12" db="EMBL/GenBank/DDBJ databases">
        <title>Genomic-based taxomic classification of the family Erythrobacteraceae.</title>
        <authorList>
            <person name="Xu L."/>
        </authorList>
    </citation>
    <scope>NUCLEOTIDE SEQUENCE [LARGE SCALE GENOMIC DNA]</scope>
    <source>
        <strain evidence="8 9">JCM 17802</strain>
    </source>
</reference>
<dbReference type="GO" id="GO:0006508">
    <property type="term" value="P:proteolysis"/>
    <property type="evidence" value="ECO:0007669"/>
    <property type="project" value="UniProtKB-KW"/>
</dbReference>
<comment type="subcellular location">
    <subcellularLocation>
        <location evidence="1">Membrane</location>
        <topology evidence="1">Single-pass membrane protein</topology>
    </subcellularLocation>
</comment>
<keyword evidence="5" id="KW-0472">Membrane</keyword>
<evidence type="ECO:0000313" key="8">
    <source>
        <dbReference type="EMBL" id="MXO55312.1"/>
    </source>
</evidence>
<evidence type="ECO:0000256" key="1">
    <source>
        <dbReference type="ARBA" id="ARBA00004167"/>
    </source>
</evidence>
<evidence type="ECO:0000256" key="5">
    <source>
        <dbReference type="ARBA" id="ARBA00023136"/>
    </source>
</evidence>
<dbReference type="InterPro" id="IPR050710">
    <property type="entry name" value="Band7/mec-2_domain"/>
</dbReference>
<feature type="compositionally biased region" description="Basic and acidic residues" evidence="6">
    <location>
        <begin position="51"/>
        <end position="72"/>
    </location>
</feature>
<feature type="compositionally biased region" description="Low complexity" evidence="6">
    <location>
        <begin position="8"/>
        <end position="17"/>
    </location>
</feature>
<dbReference type="PANTHER" id="PTHR43327:SF2">
    <property type="entry name" value="MODULATOR OF FTSH PROTEASE HFLK"/>
    <property type="match status" value="1"/>
</dbReference>
<evidence type="ECO:0000259" key="7">
    <source>
        <dbReference type="SMART" id="SM00244"/>
    </source>
</evidence>
<dbReference type="InterPro" id="IPR001107">
    <property type="entry name" value="Band_7"/>
</dbReference>
<evidence type="ECO:0000256" key="6">
    <source>
        <dbReference type="SAM" id="MobiDB-lite"/>
    </source>
</evidence>
<keyword evidence="8" id="KW-0378">Hydrolase</keyword>
<evidence type="ECO:0000256" key="3">
    <source>
        <dbReference type="ARBA" id="ARBA00022692"/>
    </source>
</evidence>
<name>A0A6I4SKH7_9SPHN</name>
<dbReference type="Gene3D" id="3.30.479.30">
    <property type="entry name" value="Band 7 domain"/>
    <property type="match status" value="1"/>
</dbReference>
<keyword evidence="9" id="KW-1185">Reference proteome</keyword>
<comment type="caution">
    <text evidence="8">The sequence shown here is derived from an EMBL/GenBank/DDBJ whole genome shotgun (WGS) entry which is preliminary data.</text>
</comment>
<dbReference type="InterPro" id="IPR010201">
    <property type="entry name" value="HflK"/>
</dbReference>
<proteinExistence type="inferred from homology"/>
<dbReference type="InterPro" id="IPR036013">
    <property type="entry name" value="Band_7/SPFH_dom_sf"/>
</dbReference>
<feature type="region of interest" description="Disordered" evidence="6">
    <location>
        <begin position="1"/>
        <end position="89"/>
    </location>
</feature>
<comment type="similarity">
    <text evidence="2">Belongs to the band 7/mec-2 family. HflK subfamily.</text>
</comment>
<gene>
    <name evidence="8" type="ORF">GRI36_00305</name>
</gene>
<dbReference type="OrthoDB" id="9779595at2"/>
<accession>A0A6I4SKH7</accession>
<evidence type="ECO:0000313" key="9">
    <source>
        <dbReference type="Proteomes" id="UP000468943"/>
    </source>
</evidence>
<sequence>MAGKNPWGGKSDSSDGPSGSGGGSDSDSGGSEKPKGPRNPWLPGSGGGGGEEPRRSANIEDIFKKRGPEGPRKGGGGPGGPNFQFPQRPGGKSWLPVAIGVVALAWVGTTSIHFVQPKEQGVVTTLGKFSRTFNPGTNWTLPAPFESVYIENVSEVRAFRIPEGSEGEKLILTGDQNLVNLSYLIRWNINDLSLYKFRLAKPIETVKQAAEAAMRSAVAEKTLDDTFSGEGRAQIEERVRTRMQAILDGYKAGITVQGVEIDKTDPPEQVSDAFKDVSAAEQDADAARNRSRGVAQQILAAAEGETAAFDKVYEQYRLAPEVTRQRLYYETMERVLSQTDKTIVETNGVTTYLPLPEIRKRAQAAPPASPPAAVEGQ</sequence>
<dbReference type="Proteomes" id="UP000468943">
    <property type="component" value="Unassembled WGS sequence"/>
</dbReference>
<dbReference type="SMART" id="SM00244">
    <property type="entry name" value="PHB"/>
    <property type="match status" value="1"/>
</dbReference>
<keyword evidence="3" id="KW-0812">Transmembrane</keyword>
<evidence type="ECO:0000256" key="4">
    <source>
        <dbReference type="ARBA" id="ARBA00022989"/>
    </source>
</evidence>
<feature type="domain" description="Band 7" evidence="7">
    <location>
        <begin position="110"/>
        <end position="278"/>
    </location>
</feature>
<dbReference type="AlphaFoldDB" id="A0A6I4SKH7"/>
<dbReference type="CDD" id="cd03404">
    <property type="entry name" value="SPFH_HflK"/>
    <property type="match status" value="1"/>
</dbReference>
<keyword evidence="8" id="KW-0645">Protease</keyword>
<dbReference type="GO" id="GO:0008233">
    <property type="term" value="F:peptidase activity"/>
    <property type="evidence" value="ECO:0007669"/>
    <property type="project" value="UniProtKB-KW"/>
</dbReference>
<dbReference type="EMBL" id="WTYS01000001">
    <property type="protein sequence ID" value="MXO55312.1"/>
    <property type="molecule type" value="Genomic_DNA"/>
</dbReference>
<dbReference type="SUPFAM" id="SSF117892">
    <property type="entry name" value="Band 7/SPFH domain"/>
    <property type="match status" value="1"/>
</dbReference>
<organism evidence="8 9">
    <name type="scientific">Pontixanthobacter gangjinensis</name>
    <dbReference type="NCBI Taxonomy" id="1028742"/>
    <lineage>
        <taxon>Bacteria</taxon>
        <taxon>Pseudomonadati</taxon>
        <taxon>Pseudomonadota</taxon>
        <taxon>Alphaproteobacteria</taxon>
        <taxon>Sphingomonadales</taxon>
        <taxon>Erythrobacteraceae</taxon>
        <taxon>Pontixanthobacter</taxon>
    </lineage>
</organism>
<evidence type="ECO:0000256" key="2">
    <source>
        <dbReference type="ARBA" id="ARBA00006971"/>
    </source>
</evidence>
<keyword evidence="4" id="KW-1133">Transmembrane helix</keyword>
<dbReference type="GO" id="GO:0016020">
    <property type="term" value="C:membrane"/>
    <property type="evidence" value="ECO:0007669"/>
    <property type="project" value="UniProtKB-SubCell"/>
</dbReference>
<dbReference type="Pfam" id="PF01145">
    <property type="entry name" value="Band_7"/>
    <property type="match status" value="1"/>
</dbReference>